<comment type="subcellular location">
    <subcellularLocation>
        <location evidence="1 7">Cell membrane</location>
        <topology evidence="1 7">Multi-pass membrane protein</topology>
    </subcellularLocation>
</comment>
<evidence type="ECO:0000313" key="10">
    <source>
        <dbReference type="Proteomes" id="UP000269998"/>
    </source>
</evidence>
<feature type="domain" description="ABC transmembrane type-1" evidence="8">
    <location>
        <begin position="138"/>
        <end position="354"/>
    </location>
</feature>
<name>A0A3S4BGB5_9MYCO</name>
<evidence type="ECO:0000256" key="1">
    <source>
        <dbReference type="ARBA" id="ARBA00004651"/>
    </source>
</evidence>
<proteinExistence type="inferred from homology"/>
<evidence type="ECO:0000256" key="4">
    <source>
        <dbReference type="ARBA" id="ARBA00022692"/>
    </source>
</evidence>
<accession>A0A3S4BGB5</accession>
<dbReference type="Pfam" id="PF00528">
    <property type="entry name" value="BPD_transp_1"/>
    <property type="match status" value="1"/>
</dbReference>
<feature type="transmembrane region" description="Helical" evidence="7">
    <location>
        <begin position="52"/>
        <end position="74"/>
    </location>
</feature>
<feature type="transmembrane region" description="Helical" evidence="7">
    <location>
        <begin position="235"/>
        <end position="253"/>
    </location>
</feature>
<evidence type="ECO:0000256" key="2">
    <source>
        <dbReference type="ARBA" id="ARBA00022448"/>
    </source>
</evidence>
<dbReference type="GO" id="GO:0055085">
    <property type="term" value="P:transmembrane transport"/>
    <property type="evidence" value="ECO:0007669"/>
    <property type="project" value="InterPro"/>
</dbReference>
<dbReference type="EMBL" id="LR130759">
    <property type="protein sequence ID" value="VDM90018.1"/>
    <property type="molecule type" value="Genomic_DNA"/>
</dbReference>
<organism evidence="9 10">
    <name type="scientific">Mycobacterium basiliense</name>
    <dbReference type="NCBI Taxonomy" id="2094119"/>
    <lineage>
        <taxon>Bacteria</taxon>
        <taxon>Bacillati</taxon>
        <taxon>Actinomycetota</taxon>
        <taxon>Actinomycetes</taxon>
        <taxon>Mycobacteriales</taxon>
        <taxon>Mycobacteriaceae</taxon>
        <taxon>Mycobacterium</taxon>
    </lineage>
</organism>
<dbReference type="Proteomes" id="UP000269998">
    <property type="component" value="Chromosome"/>
</dbReference>
<dbReference type="Pfam" id="PF19300">
    <property type="entry name" value="BPD_transp_1_N"/>
    <property type="match status" value="1"/>
</dbReference>
<dbReference type="PANTHER" id="PTHR43163:SF6">
    <property type="entry name" value="DIPEPTIDE TRANSPORT SYSTEM PERMEASE PROTEIN DPPB-RELATED"/>
    <property type="match status" value="1"/>
</dbReference>
<evidence type="ECO:0000256" key="5">
    <source>
        <dbReference type="ARBA" id="ARBA00022989"/>
    </source>
</evidence>
<dbReference type="PANTHER" id="PTHR43163">
    <property type="entry name" value="DIPEPTIDE TRANSPORT SYSTEM PERMEASE PROTEIN DPPB-RELATED"/>
    <property type="match status" value="1"/>
</dbReference>
<dbReference type="GO" id="GO:0005886">
    <property type="term" value="C:plasma membrane"/>
    <property type="evidence" value="ECO:0007669"/>
    <property type="project" value="UniProtKB-SubCell"/>
</dbReference>
<reference evidence="10" key="1">
    <citation type="submission" date="2018-02" db="EMBL/GenBank/DDBJ databases">
        <authorList>
            <person name="Seth-Smith MB H."/>
            <person name="Seth-Smith H."/>
        </authorList>
    </citation>
    <scope>NUCLEOTIDE SEQUENCE [LARGE SCALE GENOMIC DNA]</scope>
</reference>
<dbReference type="Gene3D" id="1.10.3720.10">
    <property type="entry name" value="MetI-like"/>
    <property type="match status" value="1"/>
</dbReference>
<dbReference type="SUPFAM" id="SSF161098">
    <property type="entry name" value="MetI-like"/>
    <property type="match status" value="1"/>
</dbReference>
<sequence length="368" mass="39493">MHRSALRRQDERISAPLIDKPSRLAARYAPGSLPCPNAARWVGMTRFLARRLLNYLVLLALASFLTYCLTSLAFSPLESLMQRSPRPPQAVIDAKAAELGLNKPIPLRYAHWVSHAVQGDFGVTITGQPVSAELGRRIATSLRLLLIGSVVGTAVGVAIGAWGAIRQYRLSDRVVTVLALLVLSTPTFVVANLLILGALRVNWAAGIQLFDYTGETSPGVTGGTWAALGDRLKHLVLPSLTLALGAAAGYSRYQRNAMLDVLGQDFIRTARAKGLTRRRALIKHGLRTALIPMATLFAYGVAGLVTGAVFVEKIFGWHGMGEWAVRGIATQDTNIVAAITVFSGAVVLLAGLLSDVIYAALDPRVRVS</sequence>
<dbReference type="InterPro" id="IPR035906">
    <property type="entry name" value="MetI-like_sf"/>
</dbReference>
<gene>
    <name evidence="9" type="primary">gsiC</name>
    <name evidence="9" type="ORF">MB901379_03611</name>
</gene>
<comment type="similarity">
    <text evidence="7">Belongs to the binding-protein-dependent transport system permease family.</text>
</comment>
<keyword evidence="2 7" id="KW-0813">Transport</keyword>
<feature type="transmembrane region" description="Helical" evidence="7">
    <location>
        <begin position="177"/>
        <end position="199"/>
    </location>
</feature>
<evidence type="ECO:0000256" key="3">
    <source>
        <dbReference type="ARBA" id="ARBA00022475"/>
    </source>
</evidence>
<dbReference type="AlphaFoldDB" id="A0A3S4BGB5"/>
<keyword evidence="6 7" id="KW-0472">Membrane</keyword>
<feature type="transmembrane region" description="Helical" evidence="7">
    <location>
        <begin position="289"/>
        <end position="315"/>
    </location>
</feature>
<protein>
    <submittedName>
        <fullName evidence="9">Glutathione transport system permease protein GsiC</fullName>
    </submittedName>
</protein>
<dbReference type="PROSITE" id="PS50928">
    <property type="entry name" value="ABC_TM1"/>
    <property type="match status" value="1"/>
</dbReference>
<dbReference type="KEGG" id="mbai:MB901379_03611"/>
<dbReference type="CDD" id="cd06261">
    <property type="entry name" value="TM_PBP2"/>
    <property type="match status" value="1"/>
</dbReference>
<evidence type="ECO:0000256" key="6">
    <source>
        <dbReference type="ARBA" id="ARBA00023136"/>
    </source>
</evidence>
<feature type="transmembrane region" description="Helical" evidence="7">
    <location>
        <begin position="144"/>
        <end position="165"/>
    </location>
</feature>
<feature type="transmembrane region" description="Helical" evidence="7">
    <location>
        <begin position="335"/>
        <end position="361"/>
    </location>
</feature>
<evidence type="ECO:0000259" key="8">
    <source>
        <dbReference type="PROSITE" id="PS50928"/>
    </source>
</evidence>
<evidence type="ECO:0000256" key="7">
    <source>
        <dbReference type="RuleBase" id="RU363032"/>
    </source>
</evidence>
<keyword evidence="5 7" id="KW-1133">Transmembrane helix</keyword>
<keyword evidence="4 7" id="KW-0812">Transmembrane</keyword>
<dbReference type="InterPro" id="IPR000515">
    <property type="entry name" value="MetI-like"/>
</dbReference>
<dbReference type="InterPro" id="IPR045621">
    <property type="entry name" value="BPD_transp_1_N"/>
</dbReference>
<keyword evidence="3" id="KW-1003">Cell membrane</keyword>
<evidence type="ECO:0000313" key="9">
    <source>
        <dbReference type="EMBL" id="VDM90018.1"/>
    </source>
</evidence>
<keyword evidence="10" id="KW-1185">Reference proteome</keyword>